<evidence type="ECO:0000256" key="3">
    <source>
        <dbReference type="ARBA" id="ARBA00023316"/>
    </source>
</evidence>
<dbReference type="PROSITE" id="PS50842">
    <property type="entry name" value="EXPANSIN_EG45"/>
    <property type="match status" value="1"/>
</dbReference>
<keyword evidence="3 4" id="KW-0961">Cell wall biogenesis/degradation</keyword>
<dbReference type="InterPro" id="IPR007112">
    <property type="entry name" value="Expansin/allergen_DPBB_dom"/>
</dbReference>
<evidence type="ECO:0000256" key="2">
    <source>
        <dbReference type="ARBA" id="ARBA00022729"/>
    </source>
</evidence>
<keyword evidence="1 4" id="KW-0964">Secreted</keyword>
<dbReference type="PRINTS" id="PR01226">
    <property type="entry name" value="EXPANSIN"/>
</dbReference>
<dbReference type="SUPFAM" id="SSF50685">
    <property type="entry name" value="Barwin-like endoglucanases"/>
    <property type="match status" value="1"/>
</dbReference>
<evidence type="ECO:0000256" key="4">
    <source>
        <dbReference type="RuleBase" id="RU365023"/>
    </source>
</evidence>
<keyword evidence="7" id="KW-1185">Reference proteome</keyword>
<protein>
    <recommendedName>
        <fullName evidence="4">Expansin</fullName>
    </recommendedName>
</protein>
<sequence length="181" mass="20116">MAQSCILIALAGFITLLVQATGKEIAISREQNVWHKANATFYGDMTGAKTMACGYGDLFKQGYSLQTTALSTALFDGGLACGACFEIRCVDTPQWCIPNAGTITVTATNFCPPNYQKQDGNWCNPPQRHFDLSMPTFMKIAYYKAGIVPVRYRRVLCNKQGRVKFEGNGNRYWLLVLVYNV</sequence>
<dbReference type="CDD" id="cd22274">
    <property type="entry name" value="DPBB_EXPA_N"/>
    <property type="match status" value="1"/>
</dbReference>
<dbReference type="EMBL" id="BTGU01000014">
    <property type="protein sequence ID" value="GMN42122.1"/>
    <property type="molecule type" value="Genomic_DNA"/>
</dbReference>
<dbReference type="GO" id="GO:0009664">
    <property type="term" value="P:plant-type cell wall organization"/>
    <property type="evidence" value="ECO:0007669"/>
    <property type="project" value="InterPro"/>
</dbReference>
<dbReference type="Gene3D" id="2.40.40.10">
    <property type="entry name" value="RlpA-like domain"/>
    <property type="match status" value="1"/>
</dbReference>
<dbReference type="AlphaFoldDB" id="A0AA87ZX08"/>
<organism evidence="6 7">
    <name type="scientific">Ficus carica</name>
    <name type="common">Common fig</name>
    <dbReference type="NCBI Taxonomy" id="3494"/>
    <lineage>
        <taxon>Eukaryota</taxon>
        <taxon>Viridiplantae</taxon>
        <taxon>Streptophyta</taxon>
        <taxon>Embryophyta</taxon>
        <taxon>Tracheophyta</taxon>
        <taxon>Spermatophyta</taxon>
        <taxon>Magnoliopsida</taxon>
        <taxon>eudicotyledons</taxon>
        <taxon>Gunneridae</taxon>
        <taxon>Pentapetalae</taxon>
        <taxon>rosids</taxon>
        <taxon>fabids</taxon>
        <taxon>Rosales</taxon>
        <taxon>Moraceae</taxon>
        <taxon>Ficeae</taxon>
        <taxon>Ficus</taxon>
    </lineage>
</organism>
<dbReference type="Pfam" id="PF03330">
    <property type="entry name" value="DPBB_1"/>
    <property type="match status" value="1"/>
</dbReference>
<feature type="signal peptide" evidence="4">
    <location>
        <begin position="1"/>
        <end position="22"/>
    </location>
</feature>
<accession>A0AA87ZX08</accession>
<evidence type="ECO:0000259" key="5">
    <source>
        <dbReference type="PROSITE" id="PS50842"/>
    </source>
</evidence>
<comment type="caution">
    <text evidence="6">The sequence shown here is derived from an EMBL/GenBank/DDBJ whole genome shotgun (WGS) entry which is preliminary data.</text>
</comment>
<evidence type="ECO:0000313" key="7">
    <source>
        <dbReference type="Proteomes" id="UP001187192"/>
    </source>
</evidence>
<keyword evidence="4" id="KW-0134">Cell wall</keyword>
<dbReference type="InterPro" id="IPR009009">
    <property type="entry name" value="RlpA-like_DPBB"/>
</dbReference>
<dbReference type="PANTHER" id="PTHR31867">
    <property type="entry name" value="EXPANSIN-A15"/>
    <property type="match status" value="1"/>
</dbReference>
<proteinExistence type="inferred from homology"/>
<dbReference type="InterPro" id="IPR002963">
    <property type="entry name" value="Expansin"/>
</dbReference>
<dbReference type="PRINTS" id="PR01225">
    <property type="entry name" value="EXPANSNFAMLY"/>
</dbReference>
<keyword evidence="2 4" id="KW-0732">Signal</keyword>
<evidence type="ECO:0000313" key="6">
    <source>
        <dbReference type="EMBL" id="GMN42122.1"/>
    </source>
</evidence>
<feature type="chain" id="PRO_5041516522" description="Expansin" evidence="4">
    <location>
        <begin position="23"/>
        <end position="181"/>
    </location>
</feature>
<dbReference type="InterPro" id="IPR007118">
    <property type="entry name" value="Expan_Lol_pI"/>
</dbReference>
<name>A0AA87ZX08_FICCA</name>
<dbReference type="GO" id="GO:0016020">
    <property type="term" value="C:membrane"/>
    <property type="evidence" value="ECO:0007669"/>
    <property type="project" value="UniProtKB-SubCell"/>
</dbReference>
<dbReference type="SMART" id="SM00837">
    <property type="entry name" value="DPBB_1"/>
    <property type="match status" value="1"/>
</dbReference>
<reference evidence="6" key="1">
    <citation type="submission" date="2023-07" db="EMBL/GenBank/DDBJ databases">
        <title>draft genome sequence of fig (Ficus carica).</title>
        <authorList>
            <person name="Takahashi T."/>
            <person name="Nishimura K."/>
        </authorList>
    </citation>
    <scope>NUCLEOTIDE SEQUENCE</scope>
</reference>
<feature type="domain" description="Expansin-like EG45" evidence="5">
    <location>
        <begin position="50"/>
        <end position="162"/>
    </location>
</feature>
<dbReference type="GO" id="GO:0005576">
    <property type="term" value="C:extracellular region"/>
    <property type="evidence" value="ECO:0007669"/>
    <property type="project" value="InterPro"/>
</dbReference>
<comment type="subcellular location">
    <subcellularLocation>
        <location evidence="4">Secreted</location>
        <location evidence="4">Cell wall</location>
    </subcellularLocation>
    <subcellularLocation>
        <location evidence="4">Membrane</location>
        <topology evidence="4">Peripheral membrane protein</topology>
    </subcellularLocation>
</comment>
<dbReference type="Proteomes" id="UP001187192">
    <property type="component" value="Unassembled WGS sequence"/>
</dbReference>
<dbReference type="InterPro" id="IPR036908">
    <property type="entry name" value="RlpA-like_sf"/>
</dbReference>
<gene>
    <name evidence="6" type="ORF">TIFTF001_011341</name>
</gene>
<comment type="similarity">
    <text evidence="4">Belongs to the expansin family. Expansin A subfamily.</text>
</comment>
<evidence type="ECO:0000256" key="1">
    <source>
        <dbReference type="ARBA" id="ARBA00022525"/>
    </source>
</evidence>
<comment type="function">
    <text evidence="4">Causes loosening and extension of plant cell walls by disrupting non-covalent bonding between cellulose microfibrils and matrix glucans. No enzymatic activity has been found.</text>
</comment>